<evidence type="ECO:0000256" key="4">
    <source>
        <dbReference type="ARBA" id="ARBA00022970"/>
    </source>
</evidence>
<evidence type="ECO:0000256" key="2">
    <source>
        <dbReference type="ARBA" id="ARBA00022448"/>
    </source>
</evidence>
<dbReference type="EMBL" id="PEMW01000476">
    <property type="protein sequence ID" value="RTI47829.1"/>
    <property type="molecule type" value="Genomic_DNA"/>
</dbReference>
<dbReference type="AlphaFoldDB" id="A0A430V9M0"/>
<comment type="similarity">
    <text evidence="1">Belongs to the leucine-binding protein family.</text>
</comment>
<dbReference type="RefSeq" id="WP_126248940.1">
    <property type="nucleotide sequence ID" value="NZ_PEMW01000476.1"/>
</dbReference>
<dbReference type="Proteomes" id="UP000287467">
    <property type="component" value="Unassembled WGS sequence"/>
</dbReference>
<dbReference type="Pfam" id="PF13458">
    <property type="entry name" value="Peripla_BP_6"/>
    <property type="match status" value="1"/>
</dbReference>
<sequence length="124" mass="13090">MRTIWGIALVALVSVALAQRPAEIRLGIVTFLSGPASVFGIPAKNAADLLIDQWNRAGGVSGVRIRPIVVDEAGGAERQVAEFRRLVLDEKVDLVIGYISSADCLAVAPVAEELRVPTIPSCAT</sequence>
<dbReference type="PRINTS" id="PR00337">
    <property type="entry name" value="LEUILEVALBP"/>
</dbReference>
<proteinExistence type="inferred from homology"/>
<organism evidence="6 7">
    <name type="scientific">Thermus scotoductus</name>
    <dbReference type="NCBI Taxonomy" id="37636"/>
    <lineage>
        <taxon>Bacteria</taxon>
        <taxon>Thermotogati</taxon>
        <taxon>Deinococcota</taxon>
        <taxon>Deinococci</taxon>
        <taxon>Thermales</taxon>
        <taxon>Thermaceae</taxon>
        <taxon>Thermus</taxon>
    </lineage>
</organism>
<evidence type="ECO:0000313" key="7">
    <source>
        <dbReference type="Proteomes" id="UP000287467"/>
    </source>
</evidence>
<keyword evidence="3" id="KW-0732">Signal</keyword>
<dbReference type="PANTHER" id="PTHR30483">
    <property type="entry name" value="LEUCINE-SPECIFIC-BINDING PROTEIN"/>
    <property type="match status" value="1"/>
</dbReference>
<keyword evidence="4" id="KW-0029">Amino-acid transport</keyword>
<dbReference type="InterPro" id="IPR000709">
    <property type="entry name" value="Leu_Ile_Val-bd"/>
</dbReference>
<evidence type="ECO:0000259" key="5">
    <source>
        <dbReference type="Pfam" id="PF13458"/>
    </source>
</evidence>
<evidence type="ECO:0000256" key="1">
    <source>
        <dbReference type="ARBA" id="ARBA00010062"/>
    </source>
</evidence>
<dbReference type="PANTHER" id="PTHR30483:SF38">
    <property type="entry name" value="BLR7848 PROTEIN"/>
    <property type="match status" value="1"/>
</dbReference>
<dbReference type="SUPFAM" id="SSF53822">
    <property type="entry name" value="Periplasmic binding protein-like I"/>
    <property type="match status" value="1"/>
</dbReference>
<dbReference type="InterPro" id="IPR028082">
    <property type="entry name" value="Peripla_BP_I"/>
</dbReference>
<accession>A0A430V9M0</accession>
<dbReference type="GO" id="GO:0006865">
    <property type="term" value="P:amino acid transport"/>
    <property type="evidence" value="ECO:0007669"/>
    <property type="project" value="UniProtKB-KW"/>
</dbReference>
<name>A0A430V9M0_THESC</name>
<feature type="domain" description="Leucine-binding protein" evidence="5">
    <location>
        <begin position="23"/>
        <end position="121"/>
    </location>
</feature>
<protein>
    <recommendedName>
        <fullName evidence="5">Leucine-binding protein domain-containing protein</fullName>
    </recommendedName>
</protein>
<dbReference type="Gene3D" id="3.40.50.2300">
    <property type="match status" value="1"/>
</dbReference>
<comment type="caution">
    <text evidence="6">The sequence shown here is derived from an EMBL/GenBank/DDBJ whole genome shotgun (WGS) entry which is preliminary data.</text>
</comment>
<dbReference type="InterPro" id="IPR028081">
    <property type="entry name" value="Leu-bd"/>
</dbReference>
<reference evidence="6 7" key="1">
    <citation type="journal article" date="2019" name="Extremophiles">
        <title>Biogeography of thermophiles and predominance of Thermus scotoductus in domestic water heaters.</title>
        <authorList>
            <person name="Wilpiszeski R.L."/>
            <person name="Zhang Z."/>
            <person name="House C.H."/>
        </authorList>
    </citation>
    <scope>NUCLEOTIDE SEQUENCE [LARGE SCALE GENOMIC DNA]</scope>
    <source>
        <strain evidence="6 7">1_S1</strain>
    </source>
</reference>
<gene>
    <name evidence="6" type="ORF">CSW14_13575</name>
</gene>
<dbReference type="InterPro" id="IPR051010">
    <property type="entry name" value="BCAA_transport"/>
</dbReference>
<evidence type="ECO:0000256" key="3">
    <source>
        <dbReference type="ARBA" id="ARBA00022729"/>
    </source>
</evidence>
<keyword evidence="2" id="KW-0813">Transport</keyword>
<evidence type="ECO:0000313" key="6">
    <source>
        <dbReference type="EMBL" id="RTI47829.1"/>
    </source>
</evidence>